<protein>
    <submittedName>
        <fullName evidence="1">Uncharacterized protein</fullName>
    </submittedName>
</protein>
<gene>
    <name evidence="1" type="ORF">EGX47_03245</name>
</gene>
<organism evidence="1 2">
    <name type="scientific">Yersinia pseudotuberculosis</name>
    <dbReference type="NCBI Taxonomy" id="633"/>
    <lineage>
        <taxon>Bacteria</taxon>
        <taxon>Pseudomonadati</taxon>
        <taxon>Pseudomonadota</taxon>
        <taxon>Gammaproteobacteria</taxon>
        <taxon>Enterobacterales</taxon>
        <taxon>Yersiniaceae</taxon>
        <taxon>Yersinia</taxon>
    </lineage>
</organism>
<name>A0ABM7ANF6_YERPU</name>
<sequence length="23" mass="2947">MNTRNHWRYKQAASKWIPRSLFR</sequence>
<evidence type="ECO:0000313" key="1">
    <source>
        <dbReference type="EMBL" id="AYW94124.1"/>
    </source>
</evidence>
<proteinExistence type="predicted"/>
<reference evidence="1" key="1">
    <citation type="submission" date="2018-11" db="EMBL/GenBank/DDBJ databases">
        <title>FDA dAtabase for Regulatory Grade micrObial Sequences (FDA-ARGOS): Supporting development and validation of Infectious Disease Dx tests.</title>
        <authorList>
            <person name="Bliska J."/>
            <person name="Cleland M.-M."/>
            <person name="Tallon L."/>
            <person name="Sadzewicz L."/>
            <person name="Zhao X."/>
            <person name="Vavikolanu K."/>
            <person name="Mehta A."/>
            <person name="Aluvathingal J."/>
            <person name="Nadendla S."/>
            <person name="Yan Y."/>
            <person name="Sichtig H."/>
        </authorList>
    </citation>
    <scope>NUCLEOTIDE SEQUENCE [LARGE SCALE GENOMIC DNA]</scope>
    <source>
        <strain evidence="1">FDAARGOS_581</strain>
    </source>
</reference>
<dbReference type="EMBL" id="CP033713">
    <property type="protein sequence ID" value="AYW94124.1"/>
    <property type="molecule type" value="Genomic_DNA"/>
</dbReference>
<evidence type="ECO:0000313" key="2">
    <source>
        <dbReference type="Proteomes" id="UP000268669"/>
    </source>
</evidence>
<dbReference type="Proteomes" id="UP000268669">
    <property type="component" value="Chromosome"/>
</dbReference>
<keyword evidence="2" id="KW-1185">Reference proteome</keyword>
<accession>A0ABM7ANF6</accession>